<gene>
    <name evidence="2" type="primary">gcr153</name>
</gene>
<accession>A0A193KUF4</accession>
<keyword evidence="1" id="KW-0812">Transmembrane</keyword>
<feature type="transmembrane region" description="Helical" evidence="1">
    <location>
        <begin position="245"/>
        <end position="266"/>
    </location>
</feature>
<keyword evidence="1" id="KW-1133">Transmembrane helix</keyword>
<protein>
    <submittedName>
        <fullName evidence="2">GCR153</fullName>
    </submittedName>
</protein>
<reference evidence="2" key="1">
    <citation type="journal article" date="2016" name="PLoS Biol.">
        <title>GPCRs Direct Germline Development and Somatic Gonad Function in Planarians.</title>
        <authorList>
            <person name="Saberi A."/>
            <person name="Jamal A."/>
            <person name="Beets I."/>
            <person name="Schoofs L."/>
            <person name="Newmark P.A."/>
        </authorList>
    </citation>
    <scope>NUCLEOTIDE SEQUENCE</scope>
</reference>
<dbReference type="EMBL" id="KX018947">
    <property type="protein sequence ID" value="ANO39108.1"/>
    <property type="molecule type" value="mRNA"/>
</dbReference>
<evidence type="ECO:0000256" key="1">
    <source>
        <dbReference type="SAM" id="Phobius"/>
    </source>
</evidence>
<proteinExistence type="evidence at transcript level"/>
<evidence type="ECO:0000313" key="2">
    <source>
        <dbReference type="EMBL" id="ANO39108.1"/>
    </source>
</evidence>
<feature type="transmembrane region" description="Helical" evidence="1">
    <location>
        <begin position="20"/>
        <end position="43"/>
    </location>
</feature>
<organism evidence="2">
    <name type="scientific">Schmidtea mediterranea</name>
    <name type="common">Freshwater planarian flatworm</name>
    <dbReference type="NCBI Taxonomy" id="79327"/>
    <lineage>
        <taxon>Eukaryota</taxon>
        <taxon>Metazoa</taxon>
        <taxon>Spiralia</taxon>
        <taxon>Lophotrochozoa</taxon>
        <taxon>Platyhelminthes</taxon>
        <taxon>Rhabditophora</taxon>
        <taxon>Seriata</taxon>
        <taxon>Tricladida</taxon>
        <taxon>Continenticola</taxon>
        <taxon>Geoplanoidea</taxon>
        <taxon>Dugesiidae</taxon>
        <taxon>Schmidtea</taxon>
    </lineage>
</organism>
<keyword evidence="1" id="KW-0472">Membrane</keyword>
<name>A0A193KUF4_SCHMD</name>
<feature type="transmembrane region" description="Helical" evidence="1">
    <location>
        <begin position="139"/>
        <end position="160"/>
    </location>
</feature>
<feature type="transmembrane region" description="Helical" evidence="1">
    <location>
        <begin position="107"/>
        <end position="127"/>
    </location>
</feature>
<feature type="transmembrane region" description="Helical" evidence="1">
    <location>
        <begin position="278"/>
        <end position="296"/>
    </location>
</feature>
<sequence>MLDGIQTYNSNYYEAYRFIMNAYVPSVCIFSSMVGIIICILLWCIIYHEVRNPLSIIQPYLRDVLVAFTFTNTIGQIVAMISSIAFLCYFKCMYAKTSDYNNNGARFLGMMYVWIRLSNSFLIWLMLFKSLTKNPFSYWNQLLISSVFGPFFISIAALYMDVTGFHYSQLPLGSCSIVMVPKSPTFINCIIWIYCIEFFDLWLFVFNCLRIIKLKLDKMNRTSNPEVFEIMGNRRDKLIPDAKHLLAYISCVMMIAKSMEVIRIISVSCMFSEMNSDAAYRLGLFNVLMLLIQAMFEIAQPVLTYACVRTFLNMETSLFRCLKPINENVEPN</sequence>
<feature type="transmembrane region" description="Helical" evidence="1">
    <location>
        <begin position="64"/>
        <end position="87"/>
    </location>
</feature>
<dbReference type="AlphaFoldDB" id="A0A193KUF4"/>
<feature type="transmembrane region" description="Helical" evidence="1">
    <location>
        <begin position="191"/>
        <end position="212"/>
    </location>
</feature>